<dbReference type="EMBL" id="VDEM01000090">
    <property type="protein sequence ID" value="KAF0821663.1"/>
    <property type="molecule type" value="Genomic_DNA"/>
</dbReference>
<name>A0A380XEP5_CYTFI</name>
<organism evidence="1 2">
    <name type="scientific">Cytobacillus firmus</name>
    <name type="common">Bacillus firmus</name>
    <dbReference type="NCBI Taxonomy" id="1399"/>
    <lineage>
        <taxon>Bacteria</taxon>
        <taxon>Bacillati</taxon>
        <taxon>Bacillota</taxon>
        <taxon>Bacilli</taxon>
        <taxon>Bacillales</taxon>
        <taxon>Bacillaceae</taxon>
        <taxon>Cytobacillus</taxon>
    </lineage>
</organism>
<sequence length="124" mass="14911">MSRDWRRRFEINADEVEIRAERVIVKEEDNRRRDDVRGAEDRRRKHRRDDDVAGIEDNRRRHCGCGRDSVGGAEDDRRKHRRDNVRGAGDLWYNRDLAGSGRGCRCRRDDDDRRRRGFCGCRWI</sequence>
<evidence type="ECO:0000313" key="2">
    <source>
        <dbReference type="Proteomes" id="UP000465778"/>
    </source>
</evidence>
<protein>
    <submittedName>
        <fullName evidence="1">Uncharacterized protein</fullName>
    </submittedName>
</protein>
<dbReference type="AlphaFoldDB" id="A0A380XEP5"/>
<dbReference type="RefSeq" id="WP_061792278.1">
    <property type="nucleotide sequence ID" value="NZ_JABVDD010000044.1"/>
</dbReference>
<accession>A0A380XEP5</accession>
<reference evidence="1 2" key="1">
    <citation type="journal article" date="2020" name="G3 (Bethesda)">
        <title>Whole Genome Sequencing and Comparative Genomics of Two Nematicidal Bacillus Strains Reveals a Wide Range of Possible Virulence Factors.</title>
        <authorList>
            <person name="Susic N."/>
            <person name="Janezic S."/>
            <person name="Rupnik M."/>
            <person name="Geric Stare B."/>
        </authorList>
    </citation>
    <scope>NUCLEOTIDE SEQUENCE [LARGE SCALE GENOMIC DNA]</scope>
    <source>
        <strain evidence="1 2">I-1582</strain>
    </source>
</reference>
<proteinExistence type="predicted"/>
<dbReference type="OrthoDB" id="2990902at2"/>
<comment type="caution">
    <text evidence="1">The sequence shown here is derived from an EMBL/GenBank/DDBJ whole genome shotgun (WGS) entry which is preliminary data.</text>
</comment>
<dbReference type="GeneID" id="67522814"/>
<evidence type="ECO:0000313" key="1">
    <source>
        <dbReference type="EMBL" id="KAF0821663.1"/>
    </source>
</evidence>
<gene>
    <name evidence="1" type="ORF">KIS1582_4590</name>
</gene>
<dbReference type="Proteomes" id="UP000465778">
    <property type="component" value="Unassembled WGS sequence"/>
</dbReference>